<reference evidence="4 5" key="1">
    <citation type="submission" date="2016-10" db="EMBL/GenBank/DDBJ databases">
        <authorList>
            <person name="de Groot N.N."/>
        </authorList>
    </citation>
    <scope>NUCLEOTIDE SEQUENCE [LARGE SCALE GENOMIC DNA]</scope>
    <source>
        <strain evidence="4 5">DSM 44637</strain>
    </source>
</reference>
<dbReference type="PANTHER" id="PTHR13078:SF56">
    <property type="entry name" value="PEROXISOMAL MULTIFUNCTIONAL ENZYME TYPE 2"/>
    <property type="match status" value="1"/>
</dbReference>
<dbReference type="EMBL" id="FOWC01000003">
    <property type="protein sequence ID" value="SFO95682.1"/>
    <property type="molecule type" value="Genomic_DNA"/>
</dbReference>
<dbReference type="InterPro" id="IPR054357">
    <property type="entry name" value="MFE-2_N"/>
</dbReference>
<dbReference type="GO" id="GO:0044594">
    <property type="term" value="F:17-beta-hydroxysteroid dehydrogenase (NAD+) activity"/>
    <property type="evidence" value="ECO:0007669"/>
    <property type="project" value="TreeGrafter"/>
</dbReference>
<dbReference type="GO" id="GO:0006635">
    <property type="term" value="P:fatty acid beta-oxidation"/>
    <property type="evidence" value="ECO:0007669"/>
    <property type="project" value="TreeGrafter"/>
</dbReference>
<dbReference type="STRING" id="112413.SAMN05421854_103559"/>
<dbReference type="GO" id="GO:0003857">
    <property type="term" value="F:(3S)-3-hydroxyacyl-CoA dehydrogenase (NAD+) activity"/>
    <property type="evidence" value="ECO:0007669"/>
    <property type="project" value="TreeGrafter"/>
</dbReference>
<dbReference type="AlphaFoldDB" id="A0A1I5LER1"/>
<proteinExistence type="inferred from homology"/>
<feature type="domain" description="MaoC-like" evidence="2">
    <location>
        <begin position="151"/>
        <end position="241"/>
    </location>
</feature>
<evidence type="ECO:0000313" key="5">
    <source>
        <dbReference type="Proteomes" id="UP000199137"/>
    </source>
</evidence>
<dbReference type="OrthoDB" id="5522043at2"/>
<evidence type="ECO:0000256" key="1">
    <source>
        <dbReference type="ARBA" id="ARBA00005254"/>
    </source>
</evidence>
<dbReference type="InterPro" id="IPR029069">
    <property type="entry name" value="HotDog_dom_sf"/>
</dbReference>
<evidence type="ECO:0000313" key="4">
    <source>
        <dbReference type="EMBL" id="SFO95682.1"/>
    </source>
</evidence>
<gene>
    <name evidence="4" type="ORF">SAMN05421854_103559</name>
</gene>
<comment type="similarity">
    <text evidence="1">Belongs to the enoyl-CoA hydratase/isomerase family.</text>
</comment>
<sequence length="261" mass="27417">MNSPADWKGRVLGERTVAYTDRDPILYALAIGARPDELDLVFEDRLRVLPPFALTLAQWAPDVLGSAGAFEVGNAVHGSQRLQVLKPLPPAGEISMRARVTEVWDKGSAAVYDVAVESDCFVATWSLFCPGIGGFGGERGPGRPSALDSPDWTVPLSTAANQALLYRLLGDRHHIHVDPAAAAGIGQPRPILHGLATLGAGALVAARQVGAHPADLTSLEGRFAAPVFPGEELRVEGSSGGGLRITSERGPVVDGGRVHFG</sequence>
<feature type="domain" description="Peroxisomal multifunctional enzyme type 2-like N-terminal" evidence="3">
    <location>
        <begin position="18"/>
        <end position="118"/>
    </location>
</feature>
<dbReference type="PANTHER" id="PTHR13078">
    <property type="entry name" value="PEROXISOMAL MULTIFUNCTIONAL ENZYME TYPE 2-RELATED"/>
    <property type="match status" value="1"/>
</dbReference>
<dbReference type="Gene3D" id="3.10.129.10">
    <property type="entry name" value="Hotdog Thioesterase"/>
    <property type="match status" value="1"/>
</dbReference>
<dbReference type="RefSeq" id="WP_093573768.1">
    <property type="nucleotide sequence ID" value="NZ_FOWC01000003.1"/>
</dbReference>
<dbReference type="Pfam" id="PF01575">
    <property type="entry name" value="MaoC_dehydratas"/>
    <property type="match status" value="1"/>
</dbReference>
<dbReference type="SUPFAM" id="SSF54637">
    <property type="entry name" value="Thioesterase/thiol ester dehydrase-isomerase"/>
    <property type="match status" value="2"/>
</dbReference>
<dbReference type="Pfam" id="PF22622">
    <property type="entry name" value="MFE-2_hydrat-2_N"/>
    <property type="match status" value="1"/>
</dbReference>
<evidence type="ECO:0000259" key="3">
    <source>
        <dbReference type="Pfam" id="PF22622"/>
    </source>
</evidence>
<accession>A0A1I5LER1</accession>
<organism evidence="4 5">
    <name type="scientific">Amycolatopsis rubida</name>
    <dbReference type="NCBI Taxonomy" id="112413"/>
    <lineage>
        <taxon>Bacteria</taxon>
        <taxon>Bacillati</taxon>
        <taxon>Actinomycetota</taxon>
        <taxon>Actinomycetes</taxon>
        <taxon>Pseudonocardiales</taxon>
        <taxon>Pseudonocardiaceae</taxon>
        <taxon>Amycolatopsis</taxon>
    </lineage>
</organism>
<dbReference type="Proteomes" id="UP000199137">
    <property type="component" value="Unassembled WGS sequence"/>
</dbReference>
<dbReference type="InterPro" id="IPR002539">
    <property type="entry name" value="MaoC-like_dom"/>
</dbReference>
<dbReference type="GO" id="GO:0004300">
    <property type="term" value="F:enoyl-CoA hydratase activity"/>
    <property type="evidence" value="ECO:0007669"/>
    <property type="project" value="TreeGrafter"/>
</dbReference>
<evidence type="ECO:0000259" key="2">
    <source>
        <dbReference type="Pfam" id="PF01575"/>
    </source>
</evidence>
<protein>
    <submittedName>
        <fullName evidence="4">Acyl dehydratase</fullName>
    </submittedName>
</protein>
<name>A0A1I5LER1_9PSEU</name>